<feature type="domain" description="PNK FHA" evidence="6">
    <location>
        <begin position="13"/>
        <end position="83"/>
    </location>
</feature>
<accession>A0AAV0WEL3</accession>
<dbReference type="InterPro" id="IPR023214">
    <property type="entry name" value="HAD_sf"/>
</dbReference>
<evidence type="ECO:0000259" key="6">
    <source>
        <dbReference type="Pfam" id="PF17913"/>
    </source>
</evidence>
<dbReference type="PANTHER" id="PTHR12083:SF9">
    <property type="entry name" value="BIFUNCTIONAL POLYNUCLEOTIDE PHOSPHATASE_KINASE"/>
    <property type="match status" value="1"/>
</dbReference>
<dbReference type="Gene3D" id="3.40.50.1000">
    <property type="entry name" value="HAD superfamily/HAD-like"/>
    <property type="match status" value="1"/>
</dbReference>
<dbReference type="SUPFAM" id="SSF49879">
    <property type="entry name" value="SMAD/FHA domain"/>
    <property type="match status" value="1"/>
</dbReference>
<comment type="subcellular location">
    <subcellularLocation>
        <location evidence="1">Nucleus</location>
    </subcellularLocation>
</comment>
<evidence type="ECO:0000256" key="1">
    <source>
        <dbReference type="ARBA" id="ARBA00004123"/>
    </source>
</evidence>
<keyword evidence="5" id="KW-0539">Nucleus</keyword>
<evidence type="ECO:0000313" key="7">
    <source>
        <dbReference type="EMBL" id="CAI6354152.1"/>
    </source>
</evidence>
<dbReference type="AlphaFoldDB" id="A0AAV0WEL3"/>
<dbReference type="InterPro" id="IPR041388">
    <property type="entry name" value="FHA_2"/>
</dbReference>
<name>A0AAV0WEL3_9HEMI</name>
<dbReference type="GO" id="GO:0046404">
    <property type="term" value="F:ATP-dependent polydeoxyribonucleotide 5'-hydroxyl-kinase activity"/>
    <property type="evidence" value="ECO:0007669"/>
    <property type="project" value="TreeGrafter"/>
</dbReference>
<dbReference type="InterPro" id="IPR006549">
    <property type="entry name" value="HAD-SF_hydro_IIIA"/>
</dbReference>
<dbReference type="Pfam" id="PF08645">
    <property type="entry name" value="PNK3P"/>
    <property type="match status" value="1"/>
</dbReference>
<dbReference type="GO" id="GO:0003690">
    <property type="term" value="F:double-stranded DNA binding"/>
    <property type="evidence" value="ECO:0007669"/>
    <property type="project" value="TreeGrafter"/>
</dbReference>
<evidence type="ECO:0000256" key="2">
    <source>
        <dbReference type="ARBA" id="ARBA00022763"/>
    </source>
</evidence>
<dbReference type="CDD" id="cd22671">
    <property type="entry name" value="FHA_APTX-like"/>
    <property type="match status" value="1"/>
</dbReference>
<dbReference type="GO" id="GO:0005634">
    <property type="term" value="C:nucleus"/>
    <property type="evidence" value="ECO:0007669"/>
    <property type="project" value="UniProtKB-SubCell"/>
</dbReference>
<evidence type="ECO:0000313" key="8">
    <source>
        <dbReference type="Proteomes" id="UP001160148"/>
    </source>
</evidence>
<dbReference type="NCBIfam" id="TIGR01664">
    <property type="entry name" value="DNA-3'-Pase"/>
    <property type="match status" value="1"/>
</dbReference>
<dbReference type="Gene3D" id="3.40.50.300">
    <property type="entry name" value="P-loop containing nucleotide triphosphate hydrolases"/>
    <property type="match status" value="1"/>
</dbReference>
<dbReference type="FunFam" id="3.40.50.300:FF:000737">
    <property type="entry name" value="Bifunctional polynucleotide phosphatase/kinase"/>
    <property type="match status" value="1"/>
</dbReference>
<evidence type="ECO:0000256" key="3">
    <source>
        <dbReference type="ARBA" id="ARBA00022801"/>
    </source>
</evidence>
<dbReference type="SUPFAM" id="SSF56784">
    <property type="entry name" value="HAD-like"/>
    <property type="match status" value="1"/>
</dbReference>
<reference evidence="7 8" key="1">
    <citation type="submission" date="2023-01" db="EMBL/GenBank/DDBJ databases">
        <authorList>
            <person name="Whitehead M."/>
        </authorList>
    </citation>
    <scope>NUCLEOTIDE SEQUENCE [LARGE SCALE GENOMIC DNA]</scope>
</reference>
<keyword evidence="4" id="KW-0234">DNA repair</keyword>
<dbReference type="GO" id="GO:0006281">
    <property type="term" value="P:DNA repair"/>
    <property type="evidence" value="ECO:0007669"/>
    <property type="project" value="UniProtKB-KW"/>
</dbReference>
<dbReference type="Proteomes" id="UP001160148">
    <property type="component" value="Unassembled WGS sequence"/>
</dbReference>
<dbReference type="Pfam" id="PF17913">
    <property type="entry name" value="FHA_2"/>
    <property type="match status" value="1"/>
</dbReference>
<dbReference type="Gene3D" id="2.60.200.20">
    <property type="match status" value="1"/>
</dbReference>
<keyword evidence="8" id="KW-1185">Reference proteome</keyword>
<dbReference type="InterPro" id="IPR013954">
    <property type="entry name" value="PNK3P"/>
</dbReference>
<organism evidence="7 8">
    <name type="scientific">Macrosiphum euphorbiae</name>
    <name type="common">potato aphid</name>
    <dbReference type="NCBI Taxonomy" id="13131"/>
    <lineage>
        <taxon>Eukaryota</taxon>
        <taxon>Metazoa</taxon>
        <taxon>Ecdysozoa</taxon>
        <taxon>Arthropoda</taxon>
        <taxon>Hexapoda</taxon>
        <taxon>Insecta</taxon>
        <taxon>Pterygota</taxon>
        <taxon>Neoptera</taxon>
        <taxon>Paraneoptera</taxon>
        <taxon>Hemiptera</taxon>
        <taxon>Sternorrhyncha</taxon>
        <taxon>Aphidomorpha</taxon>
        <taxon>Aphidoidea</taxon>
        <taxon>Aphididae</taxon>
        <taxon>Macrosiphini</taxon>
        <taxon>Macrosiphum</taxon>
    </lineage>
</organism>
<dbReference type="PANTHER" id="PTHR12083">
    <property type="entry name" value="BIFUNCTIONAL POLYNUCLEOTIDE PHOSPHATASE/KINASE"/>
    <property type="match status" value="1"/>
</dbReference>
<dbReference type="Pfam" id="PF13671">
    <property type="entry name" value="AAA_33"/>
    <property type="match status" value="1"/>
</dbReference>
<evidence type="ECO:0000256" key="5">
    <source>
        <dbReference type="ARBA" id="ARBA00023242"/>
    </source>
</evidence>
<dbReference type="SUPFAM" id="SSF52540">
    <property type="entry name" value="P-loop containing nucleoside triphosphate hydrolases"/>
    <property type="match status" value="1"/>
</dbReference>
<protein>
    <recommendedName>
        <fullName evidence="6">PNK FHA domain-containing protein</fullName>
    </recommendedName>
</protein>
<dbReference type="NCBIfam" id="TIGR01662">
    <property type="entry name" value="HAD-SF-IIIA"/>
    <property type="match status" value="1"/>
</dbReference>
<comment type="caution">
    <text evidence="7">The sequence shown here is derived from an EMBL/GenBank/DDBJ whole genome shotgun (WGS) entry which is preliminary data.</text>
</comment>
<dbReference type="InterPro" id="IPR027417">
    <property type="entry name" value="P-loop_NTPase"/>
</dbReference>
<dbReference type="InterPro" id="IPR036412">
    <property type="entry name" value="HAD-like_sf"/>
</dbReference>
<dbReference type="EMBL" id="CARXXK010000002">
    <property type="protein sequence ID" value="CAI6354152.1"/>
    <property type="molecule type" value="Genomic_DNA"/>
</dbReference>
<keyword evidence="3" id="KW-0378">Hydrolase</keyword>
<dbReference type="InterPro" id="IPR006551">
    <property type="entry name" value="Polynucleotide_phosphatase"/>
</dbReference>
<proteinExistence type="predicted"/>
<gene>
    <name evidence="7" type="ORF">MEUPH1_LOCUS10191</name>
</gene>
<keyword evidence="2" id="KW-0227">DNA damage</keyword>
<sequence>MSDLKTNDNFKFCVIVSDENPDKKFILLDNEPLILGKKQQTGTVNPKMSKNQMKIIAEYSTSRVWVQQLGTSRSAVNNETMTKGEKRLLSYGDKISLLYKTNHTYHLDFLTPNYGIDYDKRNTLSLNEEIIPEIPEIPEIPLSNSTLLWDNRDDTLLVFNSPNIIHKDKIAIFEMTVLSGKAFPDDEDNWPMCKAEVIRSIEKLSDDGYKIVLFTYQGGIVFSMEKKNTFQKKIENIPKLIKTPVQVFIATRKDIYKLPAPGMWNILVSDFNGGISVDMEKSFFCGGNAGRLDGFDSDDIPIQKDPSCCDRLFAMNIGLKFYTPEQYFLNDSTPQIIASRFNPKYISSNICYTNLSSKVLFSSKREMIIMVGCPGSGKSYFAANKLICHDNMKIINRDILGSWQKCFAKITKYLRKGSLSVLIDNRHPDVASRKQFIEIAKNLKVPCRVFLMKVSKEHAKHNNKFRELTDELHTKVSEREIDLYFSKFQKPTKKEGIKEIVPINFVPHFKDPNHEKLYKMFLL</sequence>
<evidence type="ECO:0000256" key="4">
    <source>
        <dbReference type="ARBA" id="ARBA00023204"/>
    </source>
</evidence>
<dbReference type="InterPro" id="IPR008984">
    <property type="entry name" value="SMAD_FHA_dom_sf"/>
</dbReference>
<dbReference type="GO" id="GO:0046403">
    <property type="term" value="F:polynucleotide 3'-phosphatase activity"/>
    <property type="evidence" value="ECO:0007669"/>
    <property type="project" value="TreeGrafter"/>
</dbReference>